<evidence type="ECO:0000313" key="2">
    <source>
        <dbReference type="EMBL" id="CAA6675574.1"/>
    </source>
</evidence>
<name>A0ABN7ECG6_SPIIN</name>
<evidence type="ECO:0000256" key="1">
    <source>
        <dbReference type="SAM" id="MobiDB-lite"/>
    </source>
</evidence>
<feature type="region of interest" description="Disordered" evidence="1">
    <location>
        <begin position="1"/>
        <end position="65"/>
    </location>
</feature>
<feature type="compositionally biased region" description="Low complexity" evidence="1">
    <location>
        <begin position="28"/>
        <end position="41"/>
    </location>
</feature>
<proteinExistence type="predicted"/>
<protein>
    <submittedName>
        <fullName evidence="2">Uncharacterized protein</fullName>
    </submittedName>
</protein>
<keyword evidence="3" id="KW-1185">Reference proteome</keyword>
<reference evidence="3" key="1">
    <citation type="journal article" date="2020" name="Sci. Rep.">
        <title>Chromosome-scale genome assembly for the duckweed Spirodela intermedia, integrating cytogenetic maps, PacBio and Oxford Nanopore libraries.</title>
        <authorList>
            <person name="Hoang P.T.N."/>
            <person name="Fiebig A."/>
            <person name="Novak P."/>
            <person name="Macas J."/>
            <person name="Cao H.X."/>
            <person name="Stepanenko A."/>
            <person name="Chen G."/>
            <person name="Borisjuk N."/>
            <person name="Scholz U."/>
            <person name="Schubert I."/>
        </authorList>
    </citation>
    <scope>NUCLEOTIDE SEQUENCE [LARGE SCALE GENOMIC DNA]</scope>
</reference>
<gene>
    <name evidence="2" type="ORF">SI7747_UN021916</name>
</gene>
<comment type="caution">
    <text evidence="2">The sequence shown here is derived from an EMBL/GenBank/DDBJ whole genome shotgun (WGS) entry which is preliminary data.</text>
</comment>
<evidence type="ECO:0000313" key="3">
    <source>
        <dbReference type="Proteomes" id="UP001189122"/>
    </source>
</evidence>
<sequence>MSWRARGTPRSARGSSGRPAPPSAQACSRRSTARTPASSPCRLPPPSAPRWPPPILQAPPTPPPS</sequence>
<dbReference type="EMBL" id="CACRZD030000364">
    <property type="protein sequence ID" value="CAA6675574.1"/>
    <property type="molecule type" value="Genomic_DNA"/>
</dbReference>
<organism evidence="2 3">
    <name type="scientific">Spirodela intermedia</name>
    <name type="common">Intermediate duckweed</name>
    <dbReference type="NCBI Taxonomy" id="51605"/>
    <lineage>
        <taxon>Eukaryota</taxon>
        <taxon>Viridiplantae</taxon>
        <taxon>Streptophyta</taxon>
        <taxon>Embryophyta</taxon>
        <taxon>Tracheophyta</taxon>
        <taxon>Spermatophyta</taxon>
        <taxon>Magnoliopsida</taxon>
        <taxon>Liliopsida</taxon>
        <taxon>Araceae</taxon>
        <taxon>Lemnoideae</taxon>
        <taxon>Spirodela</taxon>
    </lineage>
</organism>
<feature type="compositionally biased region" description="Pro residues" evidence="1">
    <location>
        <begin position="42"/>
        <end position="65"/>
    </location>
</feature>
<dbReference type="Proteomes" id="UP001189122">
    <property type="component" value="Unassembled WGS sequence"/>
</dbReference>
<accession>A0ABN7ECG6</accession>